<keyword evidence="3" id="KW-1185">Reference proteome</keyword>
<evidence type="ECO:0000313" key="3">
    <source>
        <dbReference type="Proteomes" id="UP000192678"/>
    </source>
</evidence>
<dbReference type="STRING" id="475255.SAMN04488101_115114"/>
<protein>
    <submittedName>
        <fullName evidence="2">Uncharacterized protein</fullName>
    </submittedName>
</protein>
<evidence type="ECO:0000256" key="1">
    <source>
        <dbReference type="SAM" id="Phobius"/>
    </source>
</evidence>
<dbReference type="Proteomes" id="UP000192678">
    <property type="component" value="Unassembled WGS sequence"/>
</dbReference>
<name>A0A1W2ET19_9SPHI</name>
<sequence>MNTQQILPVLIMLHFYLSIRFAFRASFKYAEVYSFYYTILVILLPFAGYFIAMRRLKKEQDALDCTEENISTGPVQ</sequence>
<dbReference type="RefSeq" id="WP_084291482.1">
    <property type="nucleotide sequence ID" value="NZ_FWYB01000015.1"/>
</dbReference>
<accession>A0A1W2ET19</accession>
<organism evidence="2 3">
    <name type="scientific">Pedobacter nyackensis</name>
    <dbReference type="NCBI Taxonomy" id="475255"/>
    <lineage>
        <taxon>Bacteria</taxon>
        <taxon>Pseudomonadati</taxon>
        <taxon>Bacteroidota</taxon>
        <taxon>Sphingobacteriia</taxon>
        <taxon>Sphingobacteriales</taxon>
        <taxon>Sphingobacteriaceae</taxon>
        <taxon>Pedobacter</taxon>
    </lineage>
</organism>
<dbReference type="EMBL" id="FWYB01000015">
    <property type="protein sequence ID" value="SMD12860.1"/>
    <property type="molecule type" value="Genomic_DNA"/>
</dbReference>
<dbReference type="AlphaFoldDB" id="A0A1W2ET19"/>
<feature type="transmembrane region" description="Helical" evidence="1">
    <location>
        <begin position="7"/>
        <end position="27"/>
    </location>
</feature>
<reference evidence="2 3" key="1">
    <citation type="submission" date="2017-04" db="EMBL/GenBank/DDBJ databases">
        <authorList>
            <person name="Afonso C.L."/>
            <person name="Miller P.J."/>
            <person name="Scott M.A."/>
            <person name="Spackman E."/>
            <person name="Goraichik I."/>
            <person name="Dimitrov K.M."/>
            <person name="Suarez D.L."/>
            <person name="Swayne D.E."/>
        </authorList>
    </citation>
    <scope>NUCLEOTIDE SEQUENCE [LARGE SCALE GENOMIC DNA]</scope>
    <source>
        <strain evidence="2 3">DSM 19625</strain>
    </source>
</reference>
<feature type="transmembrane region" description="Helical" evidence="1">
    <location>
        <begin position="33"/>
        <end position="52"/>
    </location>
</feature>
<keyword evidence="1" id="KW-0472">Membrane</keyword>
<keyword evidence="1" id="KW-0812">Transmembrane</keyword>
<evidence type="ECO:0000313" key="2">
    <source>
        <dbReference type="EMBL" id="SMD12860.1"/>
    </source>
</evidence>
<gene>
    <name evidence="2" type="ORF">SAMN04488101_115114</name>
</gene>
<proteinExistence type="predicted"/>
<keyword evidence="1" id="KW-1133">Transmembrane helix</keyword>